<evidence type="ECO:0000313" key="1">
    <source>
        <dbReference type="EMBL" id="GBM03378.1"/>
    </source>
</evidence>
<proteinExistence type="predicted"/>
<dbReference type="Proteomes" id="UP000499080">
    <property type="component" value="Unassembled WGS sequence"/>
</dbReference>
<sequence>MCLSLQTSLTQLEEKSGKMPGISVEEYLTADDDLMVFQELPRSLSEITDEMENDVEEDDDDDDIQMHRNLYWHPKKLFNQFSF</sequence>
<accession>A0A4Y2CHZ6</accession>
<gene>
    <name evidence="1" type="ORF">AVEN_256918_1</name>
</gene>
<organism evidence="1 2">
    <name type="scientific">Araneus ventricosus</name>
    <name type="common">Orbweaver spider</name>
    <name type="synonym">Epeira ventricosa</name>
    <dbReference type="NCBI Taxonomy" id="182803"/>
    <lineage>
        <taxon>Eukaryota</taxon>
        <taxon>Metazoa</taxon>
        <taxon>Ecdysozoa</taxon>
        <taxon>Arthropoda</taxon>
        <taxon>Chelicerata</taxon>
        <taxon>Arachnida</taxon>
        <taxon>Araneae</taxon>
        <taxon>Araneomorphae</taxon>
        <taxon>Entelegynae</taxon>
        <taxon>Araneoidea</taxon>
        <taxon>Araneidae</taxon>
        <taxon>Araneus</taxon>
    </lineage>
</organism>
<keyword evidence="2" id="KW-1185">Reference proteome</keyword>
<name>A0A4Y2CHZ6_ARAVE</name>
<dbReference type="AlphaFoldDB" id="A0A4Y2CHZ6"/>
<evidence type="ECO:0000313" key="2">
    <source>
        <dbReference type="Proteomes" id="UP000499080"/>
    </source>
</evidence>
<protein>
    <submittedName>
        <fullName evidence="1">Uncharacterized protein</fullName>
    </submittedName>
</protein>
<reference evidence="1 2" key="1">
    <citation type="journal article" date="2019" name="Sci. Rep.">
        <title>Orb-weaving spider Araneus ventricosus genome elucidates the spidroin gene catalogue.</title>
        <authorList>
            <person name="Kono N."/>
            <person name="Nakamura H."/>
            <person name="Ohtoshi R."/>
            <person name="Moran D.A.P."/>
            <person name="Shinohara A."/>
            <person name="Yoshida Y."/>
            <person name="Fujiwara M."/>
            <person name="Mori M."/>
            <person name="Tomita M."/>
            <person name="Arakawa K."/>
        </authorList>
    </citation>
    <scope>NUCLEOTIDE SEQUENCE [LARGE SCALE GENOMIC DNA]</scope>
</reference>
<dbReference type="EMBL" id="BGPR01000190">
    <property type="protein sequence ID" value="GBM03378.1"/>
    <property type="molecule type" value="Genomic_DNA"/>
</dbReference>
<comment type="caution">
    <text evidence="1">The sequence shown here is derived from an EMBL/GenBank/DDBJ whole genome shotgun (WGS) entry which is preliminary data.</text>
</comment>